<dbReference type="PANTHER" id="PTHR11130">
    <property type="entry name" value="GLUTATHIONE SYNTHETASE"/>
    <property type="match status" value="1"/>
</dbReference>
<dbReference type="Pfam" id="PF03917">
    <property type="entry name" value="GSH_synth_ATP"/>
    <property type="match status" value="1"/>
</dbReference>
<organism evidence="12 13">
    <name type="scientific">Zingiber officinale</name>
    <name type="common">Ginger</name>
    <name type="synonym">Amomum zingiber</name>
    <dbReference type="NCBI Taxonomy" id="94328"/>
    <lineage>
        <taxon>Eukaryota</taxon>
        <taxon>Viridiplantae</taxon>
        <taxon>Streptophyta</taxon>
        <taxon>Embryophyta</taxon>
        <taxon>Tracheophyta</taxon>
        <taxon>Spermatophyta</taxon>
        <taxon>Magnoliopsida</taxon>
        <taxon>Liliopsida</taxon>
        <taxon>Zingiberales</taxon>
        <taxon>Zingiberaceae</taxon>
        <taxon>Zingiber</taxon>
    </lineage>
</organism>
<comment type="similarity">
    <text evidence="3">Belongs to the eukaryotic GSH synthase family.</text>
</comment>
<evidence type="ECO:0000256" key="1">
    <source>
        <dbReference type="ARBA" id="ARBA00001946"/>
    </source>
</evidence>
<evidence type="ECO:0000256" key="4">
    <source>
        <dbReference type="ARBA" id="ARBA00011738"/>
    </source>
</evidence>
<keyword evidence="13" id="KW-1185">Reference proteome</keyword>
<accession>A0A8J5HYP6</accession>
<dbReference type="EMBL" id="JACMSC010000005">
    <property type="protein sequence ID" value="KAG6522891.1"/>
    <property type="molecule type" value="Genomic_DNA"/>
</dbReference>
<dbReference type="InterPro" id="IPR037013">
    <property type="entry name" value="GSH-S_sub-bd_sf"/>
</dbReference>
<evidence type="ECO:0000313" key="12">
    <source>
        <dbReference type="EMBL" id="KAG6522891.1"/>
    </source>
</evidence>
<evidence type="ECO:0000256" key="10">
    <source>
        <dbReference type="ARBA" id="ARBA00022840"/>
    </source>
</evidence>
<dbReference type="InterPro" id="IPR005615">
    <property type="entry name" value="Glutathione_synthase"/>
</dbReference>
<reference evidence="12 13" key="1">
    <citation type="submission" date="2020-08" db="EMBL/GenBank/DDBJ databases">
        <title>Plant Genome Project.</title>
        <authorList>
            <person name="Zhang R.-G."/>
        </authorList>
    </citation>
    <scope>NUCLEOTIDE SEQUENCE [LARGE SCALE GENOMIC DNA]</scope>
    <source>
        <tissue evidence="12">Rhizome</tissue>
    </source>
</reference>
<dbReference type="SUPFAM" id="SSF56059">
    <property type="entry name" value="Glutathione synthetase ATP-binding domain-like"/>
    <property type="match status" value="1"/>
</dbReference>
<dbReference type="Proteomes" id="UP000734854">
    <property type="component" value="Unassembled WGS sequence"/>
</dbReference>
<evidence type="ECO:0000256" key="5">
    <source>
        <dbReference type="ARBA" id="ARBA00012214"/>
    </source>
</evidence>
<dbReference type="GO" id="GO:0043295">
    <property type="term" value="F:glutathione binding"/>
    <property type="evidence" value="ECO:0007669"/>
    <property type="project" value="TreeGrafter"/>
</dbReference>
<evidence type="ECO:0000256" key="9">
    <source>
        <dbReference type="ARBA" id="ARBA00022741"/>
    </source>
</evidence>
<comment type="cofactor">
    <cofactor evidence="1">
        <name>Mg(2+)</name>
        <dbReference type="ChEBI" id="CHEBI:18420"/>
    </cofactor>
</comment>
<keyword evidence="7" id="KW-0317">Glutathione biosynthesis</keyword>
<evidence type="ECO:0000256" key="3">
    <source>
        <dbReference type="ARBA" id="ARBA00010385"/>
    </source>
</evidence>
<dbReference type="PANTHER" id="PTHR11130:SF0">
    <property type="entry name" value="GLUTATHIONE SYNTHETASE"/>
    <property type="match status" value="1"/>
</dbReference>
<keyword evidence="11" id="KW-0460">Magnesium</keyword>
<evidence type="ECO:0000256" key="8">
    <source>
        <dbReference type="ARBA" id="ARBA00022723"/>
    </source>
</evidence>
<dbReference type="GO" id="GO:0004363">
    <property type="term" value="F:glutathione synthase activity"/>
    <property type="evidence" value="ECO:0007669"/>
    <property type="project" value="UniProtKB-EC"/>
</dbReference>
<evidence type="ECO:0000256" key="7">
    <source>
        <dbReference type="ARBA" id="ARBA00022684"/>
    </source>
</evidence>
<evidence type="ECO:0000256" key="2">
    <source>
        <dbReference type="ARBA" id="ARBA00004965"/>
    </source>
</evidence>
<dbReference type="Gene3D" id="3.40.50.1760">
    <property type="entry name" value="Glutathione synthase, substrate-binding domain superfamily, eukaryotic"/>
    <property type="match status" value="1"/>
</dbReference>
<evidence type="ECO:0000256" key="6">
    <source>
        <dbReference type="ARBA" id="ARBA00022598"/>
    </source>
</evidence>
<dbReference type="FunFam" id="3.30.1490.50:FF:000001">
    <property type="entry name" value="Glutathione synthetase"/>
    <property type="match status" value="1"/>
</dbReference>
<comment type="subunit">
    <text evidence="4">Homodimer.</text>
</comment>
<gene>
    <name evidence="12" type="ORF">ZIOFF_020046</name>
</gene>
<evidence type="ECO:0000313" key="13">
    <source>
        <dbReference type="Proteomes" id="UP000734854"/>
    </source>
</evidence>
<dbReference type="AlphaFoldDB" id="A0A8J5HYP6"/>
<dbReference type="Gene3D" id="3.30.1490.50">
    <property type="match status" value="1"/>
</dbReference>
<keyword evidence="8" id="KW-0479">Metal-binding</keyword>
<dbReference type="GO" id="GO:0046872">
    <property type="term" value="F:metal ion binding"/>
    <property type="evidence" value="ECO:0007669"/>
    <property type="project" value="UniProtKB-KW"/>
</dbReference>
<sequence length="358" mass="39639">MFLVYFRFLDNKDDIAKVRKCFAGLWSLDDAETVRSAVEKPDLFVLKPQREGGGNNIYGDSVRETLVRVQKEGMEKLAAYILMQRIFPTAVPSFLVREGIWHQDKAISELGTALTEVDASGGTELFHSTARKGSRTGERDRLTFVKALGESGVDRYYREEEKTKPAALDDPAHLPLLLPPTLPSIKNGCDSSVSQRAKARSAKGCRSASLSSGIIEQKGRPQALLLLLPSPPQIGLRVSSTCLVSGKATTAPPPGSERRILWASEGRLGWSPRHFLNLLNSYGKELGMDSERVPRNMGVSGFAEALAKAWNEYNNISAVVTVVVQNEERNMYDQHWLAAVLKEKYPCTLFISRLCLTL</sequence>
<proteinExistence type="inferred from homology"/>
<keyword evidence="9" id="KW-0547">Nucleotide-binding</keyword>
<dbReference type="InterPro" id="IPR014709">
    <property type="entry name" value="Glutathione_synthase_C_euk"/>
</dbReference>
<evidence type="ECO:0000256" key="11">
    <source>
        <dbReference type="ARBA" id="ARBA00022842"/>
    </source>
</evidence>
<name>A0A8J5HYP6_ZINOF</name>
<comment type="pathway">
    <text evidence="2">Sulfur metabolism; glutathione biosynthesis; glutathione from L-cysteine and L-glutamate: step 2/2.</text>
</comment>
<dbReference type="GO" id="GO:0005829">
    <property type="term" value="C:cytosol"/>
    <property type="evidence" value="ECO:0007669"/>
    <property type="project" value="TreeGrafter"/>
</dbReference>
<dbReference type="GO" id="GO:0005524">
    <property type="term" value="F:ATP binding"/>
    <property type="evidence" value="ECO:0007669"/>
    <property type="project" value="UniProtKB-KW"/>
</dbReference>
<protein>
    <recommendedName>
        <fullName evidence="5">glutathione synthase</fullName>
        <ecNumber evidence="5">6.3.2.3</ecNumber>
    </recommendedName>
</protein>
<dbReference type="EC" id="6.3.2.3" evidence="5"/>
<keyword evidence="10" id="KW-0067">ATP-binding</keyword>
<keyword evidence="6" id="KW-0436">Ligase</keyword>
<comment type="caution">
    <text evidence="12">The sequence shown here is derived from an EMBL/GenBank/DDBJ whole genome shotgun (WGS) entry which is preliminary data.</text>
</comment>